<evidence type="ECO:0000256" key="1">
    <source>
        <dbReference type="SAM" id="MobiDB-lite"/>
    </source>
</evidence>
<accession>A0AAD2CTG4</accession>
<organism evidence="2 3">
    <name type="scientific">Cylindrotheca closterium</name>
    <dbReference type="NCBI Taxonomy" id="2856"/>
    <lineage>
        <taxon>Eukaryota</taxon>
        <taxon>Sar</taxon>
        <taxon>Stramenopiles</taxon>
        <taxon>Ochrophyta</taxon>
        <taxon>Bacillariophyta</taxon>
        <taxon>Bacillariophyceae</taxon>
        <taxon>Bacillariophycidae</taxon>
        <taxon>Bacillariales</taxon>
        <taxon>Bacillariaceae</taxon>
        <taxon>Cylindrotheca</taxon>
    </lineage>
</organism>
<dbReference type="AlphaFoldDB" id="A0AAD2CTG4"/>
<gene>
    <name evidence="2" type="ORF">CYCCA115_LOCUS8353</name>
</gene>
<comment type="caution">
    <text evidence="2">The sequence shown here is derived from an EMBL/GenBank/DDBJ whole genome shotgun (WGS) entry which is preliminary data.</text>
</comment>
<feature type="compositionally biased region" description="Acidic residues" evidence="1">
    <location>
        <begin position="600"/>
        <end position="610"/>
    </location>
</feature>
<name>A0AAD2CTG4_9STRA</name>
<feature type="region of interest" description="Disordered" evidence="1">
    <location>
        <begin position="928"/>
        <end position="1015"/>
    </location>
</feature>
<dbReference type="EMBL" id="CAKOGP040001113">
    <property type="protein sequence ID" value="CAJ1943265.1"/>
    <property type="molecule type" value="Genomic_DNA"/>
</dbReference>
<reference evidence="2" key="1">
    <citation type="submission" date="2023-08" db="EMBL/GenBank/DDBJ databases">
        <authorList>
            <person name="Audoor S."/>
            <person name="Bilcke G."/>
        </authorList>
    </citation>
    <scope>NUCLEOTIDE SEQUENCE</scope>
</reference>
<feature type="region of interest" description="Disordered" evidence="1">
    <location>
        <begin position="264"/>
        <end position="286"/>
    </location>
</feature>
<feature type="compositionally biased region" description="Basic residues" evidence="1">
    <location>
        <begin position="992"/>
        <end position="1015"/>
    </location>
</feature>
<evidence type="ECO:0000313" key="3">
    <source>
        <dbReference type="Proteomes" id="UP001295423"/>
    </source>
</evidence>
<keyword evidence="3" id="KW-1185">Reference proteome</keyword>
<proteinExistence type="predicted"/>
<feature type="compositionally biased region" description="Basic residues" evidence="1">
    <location>
        <begin position="928"/>
        <end position="943"/>
    </location>
</feature>
<sequence length="1015" mass="114742">MSDQLSDFIKRAEEEELDGEFSAEAAAALAKALPIVSPQFPSLAECLMSAELYDEAEKYYYDEGDEFPIKYSGALKSIAITMHDETEFDPSEVEEISTEPPRGSIEVILGDTPRQKAIERELDFFCKRAARDNLDGIEMRSEAIKALKIGANRLCYKKKFYDAENDKFIVFPTVTGALLDQEIYNIAQKKYYGPRDEFPLRYTSALRSLAVEAGGAEEDHDEIEDMAADCESTDGYFDTKPMPDMFHTARLEFMGTPDALYEKEPEVQKQEDPENPGRGSTAKILGDSPRQKCIERELNFFIKKAADEHLDEAMRDEAIKALKIATAKFAYKRKMYDPAADVMRIFPSVANCLIDGDVYEEAEKHYYDKGDDYPLKYIGALRTLGVELGGAEEEVDEWDQVAMDCESVDGFFDKKPLPQASEFEFSEHNMMEVEEETEVTRGSTAKVLGDSPRQVCIERDVNFFIKKAQDDHIPDGMRDEAIRAIKIACNQIAFKKKYYDVENDKFVIFPSVAACLIDQATYDAASKKYYGLMDQIPLQYVSVLRSLGVEVGGAEEDYEKLEDMAADCESTDGFFDNKPLPDLYRTARLEFMGMPDGLEYAEEPEPEPEPAETRGTTEQFLGDSPRQKCIERELDFIIKLAAEDHLDDPMRDEAIKALKIATNKFAYKRKMYDAAADVIRVFPSVANCLIDGDVFEEAEKLYYDDGDDYPLKYISALRSIGIELGGAEEEVEEWDPVAMDCESVDGFFDKKPLPQESEFEWDLDEEEVEEEEDNGRGSTAKILGDTPRQKLIEAEVDAFVAKSHGEHLEDEMRNEAIKGLKHGANKYAYKKKFYDAEKDVFVVFPSVAWCMIDNDIYEVAEEHYYQKEDEFPLKYTSAMRSIGIEAGGADEDVEHMMEMAMDCESSDGFFATKLEAFVVPEEVAKKKKKSKKKKKVVVKKKGKKTGDTKKKSKKTGDDAKKSKKTGDGDKKSKKSGDGDKKSKKAKDDEKKKKSSRSKSPKPKSSKPKKRPSTDA</sequence>
<feature type="compositionally biased region" description="Basic and acidic residues" evidence="1">
    <location>
        <begin position="944"/>
        <end position="991"/>
    </location>
</feature>
<protein>
    <submittedName>
        <fullName evidence="2">Uncharacterized protein</fullName>
    </submittedName>
</protein>
<dbReference type="Proteomes" id="UP001295423">
    <property type="component" value="Unassembled WGS sequence"/>
</dbReference>
<evidence type="ECO:0000313" key="2">
    <source>
        <dbReference type="EMBL" id="CAJ1943265.1"/>
    </source>
</evidence>
<feature type="region of interest" description="Disordered" evidence="1">
    <location>
        <begin position="600"/>
        <end position="620"/>
    </location>
</feature>